<dbReference type="RefSeq" id="WP_187742096.1">
    <property type="nucleotide sequence ID" value="NZ_CP060825.1"/>
</dbReference>
<evidence type="ECO:0000313" key="3">
    <source>
        <dbReference type="Proteomes" id="UP000516230"/>
    </source>
</evidence>
<sequence>MKYSRAAVVLAGSVAALGAGAPAFAAGADSVPMSLNGGVAEAVSTLPQLDDVTQAGPAVGQATEAVMELNNLRGNAPEQVLKTAAATTPMLGGISLGG</sequence>
<reference evidence="2 3" key="1">
    <citation type="submission" date="2020-08" db="EMBL/GenBank/DDBJ databases">
        <title>A novel species.</title>
        <authorList>
            <person name="Gao J."/>
        </authorList>
    </citation>
    <scope>NUCLEOTIDE SEQUENCE [LARGE SCALE GENOMIC DNA]</scope>
    <source>
        <strain evidence="2 3">CRPJ-33</strain>
    </source>
</reference>
<name>A0A7H0HWT3_9ACTN</name>
<evidence type="ECO:0008006" key="4">
    <source>
        <dbReference type="Google" id="ProtNLM"/>
    </source>
</evidence>
<feature type="chain" id="PRO_5028844849" description="Secreted protein" evidence="1">
    <location>
        <begin position="26"/>
        <end position="98"/>
    </location>
</feature>
<evidence type="ECO:0000256" key="1">
    <source>
        <dbReference type="SAM" id="SignalP"/>
    </source>
</evidence>
<protein>
    <recommendedName>
        <fullName evidence="4">Secreted protein</fullName>
    </recommendedName>
</protein>
<dbReference type="Proteomes" id="UP000516230">
    <property type="component" value="Chromosome"/>
</dbReference>
<keyword evidence="3" id="KW-1185">Reference proteome</keyword>
<feature type="signal peptide" evidence="1">
    <location>
        <begin position="1"/>
        <end position="25"/>
    </location>
</feature>
<evidence type="ECO:0000313" key="2">
    <source>
        <dbReference type="EMBL" id="QNP64999.1"/>
    </source>
</evidence>
<dbReference type="AlphaFoldDB" id="A0A7H0HWT3"/>
<accession>A0A7H0HWT3</accession>
<dbReference type="KEGG" id="sgj:IAG43_20170"/>
<proteinExistence type="predicted"/>
<gene>
    <name evidence="2" type="ORF">IAG43_20170</name>
</gene>
<dbReference type="EMBL" id="CP060825">
    <property type="protein sequence ID" value="QNP64999.1"/>
    <property type="molecule type" value="Genomic_DNA"/>
</dbReference>
<keyword evidence="1" id="KW-0732">Signal</keyword>
<organism evidence="2 3">
    <name type="scientific">Streptomyces genisteinicus</name>
    <dbReference type="NCBI Taxonomy" id="2768068"/>
    <lineage>
        <taxon>Bacteria</taxon>
        <taxon>Bacillati</taxon>
        <taxon>Actinomycetota</taxon>
        <taxon>Actinomycetes</taxon>
        <taxon>Kitasatosporales</taxon>
        <taxon>Streptomycetaceae</taxon>
        <taxon>Streptomyces</taxon>
    </lineage>
</organism>